<feature type="domain" description="Peptidase M16 C-terminal" evidence="1">
    <location>
        <begin position="156"/>
        <end position="320"/>
    </location>
</feature>
<reference evidence="2 3" key="1">
    <citation type="submission" date="2020-08" db="EMBL/GenBank/DDBJ databases">
        <title>Sequencing the genomes of 1000 actinobacteria strains.</title>
        <authorList>
            <person name="Klenk H.-P."/>
        </authorList>
    </citation>
    <scope>NUCLEOTIDE SEQUENCE [LARGE SCALE GENOMIC DNA]</scope>
    <source>
        <strain evidence="2 3">DSM 44230</strain>
    </source>
</reference>
<gene>
    <name evidence="2" type="ORF">HNR67_004498</name>
</gene>
<dbReference type="SUPFAM" id="SSF63411">
    <property type="entry name" value="LuxS/MPP-like metallohydrolase"/>
    <property type="match status" value="2"/>
</dbReference>
<proteinExistence type="predicted"/>
<sequence length="411" mass="43510">MSPKWADSLLDNGLRLLAVRDARAPVAELRLLIPAAAADPRQAGLTELLARSLRATPAATGHSGASWDGAWLRVHSSLPAHDWATGLETILESLRGNEVEQPDYPRWRAGLVNQARARQRDRGQHLARLLRQRAFAPPGPPSDLPDPALLAATEPADLLAFRRRLLTPAGAFLVLAGDIEPAAAVAAMAGAVRRHWPEGEHRVLPRPRPTPTGDLLALSDARETRLELCAPSGAAADSPAAHDLLVVALGAYADSRLALRFPAPGCSAAAGMEVIGGQRMFLLSAQAAAGRGAELLAGLHVELANLRRRPPAGAELEAARTFALGQFLGVLDSPGALADKIATDLCYGRAPDWFSVFPQRLRAVTAADLALACERLLSRRALTGVVSGDLSGKDLAVADLLPLSGKSTIWW</sequence>
<organism evidence="2 3">
    <name type="scientific">Crossiella cryophila</name>
    <dbReference type="NCBI Taxonomy" id="43355"/>
    <lineage>
        <taxon>Bacteria</taxon>
        <taxon>Bacillati</taxon>
        <taxon>Actinomycetota</taxon>
        <taxon>Actinomycetes</taxon>
        <taxon>Pseudonocardiales</taxon>
        <taxon>Pseudonocardiaceae</taxon>
        <taxon>Crossiella</taxon>
    </lineage>
</organism>
<dbReference type="RefSeq" id="WP_185004216.1">
    <property type="nucleotide sequence ID" value="NZ_BAAAUI010000028.1"/>
</dbReference>
<dbReference type="AlphaFoldDB" id="A0A7W7FUU4"/>
<comment type="caution">
    <text evidence="2">The sequence shown here is derived from an EMBL/GenBank/DDBJ whole genome shotgun (WGS) entry which is preliminary data.</text>
</comment>
<dbReference type="Gene3D" id="3.30.830.10">
    <property type="entry name" value="Metalloenzyme, LuxS/M16 peptidase-like"/>
    <property type="match status" value="2"/>
</dbReference>
<dbReference type="InterPro" id="IPR007863">
    <property type="entry name" value="Peptidase_M16_C"/>
</dbReference>
<evidence type="ECO:0000313" key="3">
    <source>
        <dbReference type="Proteomes" id="UP000533598"/>
    </source>
</evidence>
<evidence type="ECO:0000313" key="2">
    <source>
        <dbReference type="EMBL" id="MBB4678380.1"/>
    </source>
</evidence>
<keyword evidence="3" id="KW-1185">Reference proteome</keyword>
<dbReference type="Proteomes" id="UP000533598">
    <property type="component" value="Unassembled WGS sequence"/>
</dbReference>
<accession>A0A7W7FUU4</accession>
<name>A0A7W7FUU4_9PSEU</name>
<dbReference type="GO" id="GO:0046872">
    <property type="term" value="F:metal ion binding"/>
    <property type="evidence" value="ECO:0007669"/>
    <property type="project" value="InterPro"/>
</dbReference>
<dbReference type="Pfam" id="PF05193">
    <property type="entry name" value="Peptidase_M16_C"/>
    <property type="match status" value="1"/>
</dbReference>
<protein>
    <submittedName>
        <fullName evidence="2">Putative Zn-dependent peptidase</fullName>
    </submittedName>
</protein>
<evidence type="ECO:0000259" key="1">
    <source>
        <dbReference type="Pfam" id="PF05193"/>
    </source>
</evidence>
<dbReference type="EMBL" id="JACHMH010000001">
    <property type="protein sequence ID" value="MBB4678380.1"/>
    <property type="molecule type" value="Genomic_DNA"/>
</dbReference>
<dbReference type="InterPro" id="IPR011249">
    <property type="entry name" value="Metalloenz_LuxS/M16"/>
</dbReference>